<keyword evidence="6 7" id="KW-0414">Isoprene biosynthesis</keyword>
<evidence type="ECO:0000256" key="4">
    <source>
        <dbReference type="ARBA" id="ARBA00022679"/>
    </source>
</evidence>
<comment type="caution">
    <text evidence="8">The sequence shown here is derived from an EMBL/GenBank/DDBJ whole genome shotgun (WGS) entry which is preliminary data.</text>
</comment>
<dbReference type="InterPro" id="IPR034683">
    <property type="entry name" value="IspD/TarI"/>
</dbReference>
<dbReference type="UniPathway" id="UPA00056">
    <property type="reaction ID" value="UER00093"/>
</dbReference>
<dbReference type="EC" id="2.7.7.60" evidence="7"/>
<dbReference type="RefSeq" id="WP_171244171.1">
    <property type="nucleotide sequence ID" value="NZ_JABEPQ010000002.1"/>
</dbReference>
<dbReference type="InterPro" id="IPR029044">
    <property type="entry name" value="Nucleotide-diphossugar_trans"/>
</dbReference>
<dbReference type="PROSITE" id="PS01295">
    <property type="entry name" value="ISPD"/>
    <property type="match status" value="1"/>
</dbReference>
<dbReference type="Proteomes" id="UP000588586">
    <property type="component" value="Unassembled WGS sequence"/>
</dbReference>
<dbReference type="FunFam" id="3.90.550.10:FF:000003">
    <property type="entry name" value="2-C-methyl-D-erythritol 4-phosphate cytidylyltransferase"/>
    <property type="match status" value="1"/>
</dbReference>
<accession>A0A849HI67</accession>
<protein>
    <recommendedName>
        <fullName evidence="7">2-C-methyl-D-erythritol 4-phosphate cytidylyltransferase</fullName>
        <ecNumber evidence="7">2.7.7.60</ecNumber>
    </recommendedName>
    <alternativeName>
        <fullName evidence="7">4-diphosphocytidyl-2C-methyl-D-erythritol synthase</fullName>
    </alternativeName>
    <alternativeName>
        <fullName evidence="7">MEP cytidylyltransferase</fullName>
        <shortName evidence="7">MCT</shortName>
    </alternativeName>
</protein>
<evidence type="ECO:0000256" key="6">
    <source>
        <dbReference type="ARBA" id="ARBA00023229"/>
    </source>
</evidence>
<comment type="function">
    <text evidence="7">Catalyzes the formation of 4-diphosphocytidyl-2-C-methyl-D-erythritol from CTP and 2-C-methyl-D-erythritol 4-phosphate (MEP).</text>
</comment>
<dbReference type="CDD" id="cd02516">
    <property type="entry name" value="CDP-ME_synthetase"/>
    <property type="match status" value="1"/>
</dbReference>
<comment type="catalytic activity">
    <reaction evidence="1 7">
        <text>2-C-methyl-D-erythritol 4-phosphate + CTP + H(+) = 4-CDP-2-C-methyl-D-erythritol + diphosphate</text>
        <dbReference type="Rhea" id="RHEA:13429"/>
        <dbReference type="ChEBI" id="CHEBI:15378"/>
        <dbReference type="ChEBI" id="CHEBI:33019"/>
        <dbReference type="ChEBI" id="CHEBI:37563"/>
        <dbReference type="ChEBI" id="CHEBI:57823"/>
        <dbReference type="ChEBI" id="CHEBI:58262"/>
        <dbReference type="EC" id="2.7.7.60"/>
    </reaction>
</comment>
<comment type="similarity">
    <text evidence="3 7">Belongs to the IspD/TarI cytidylyltransferase family. IspD subfamily.</text>
</comment>
<feature type="site" description="Positions MEP for the nucleophilic attack" evidence="7">
    <location>
        <position position="208"/>
    </location>
</feature>
<dbReference type="Pfam" id="PF01128">
    <property type="entry name" value="IspD"/>
    <property type="match status" value="1"/>
</dbReference>
<dbReference type="NCBIfam" id="TIGR00453">
    <property type="entry name" value="ispD"/>
    <property type="match status" value="1"/>
</dbReference>
<sequence>MSVAVVLVAGGRGTRLGASEPKAFVNLGGVPLLEHAVRRAFEAPETSHVVVVAPASHQREAGAIASRSARPQDVDVVVGGLERTDSVAAGLAALRPDDGIVLVHDAARALAPASLFSRLVHEVRSGHPAVIPGIPVTDTIKAVDASGRVVATPDRATLRAIQTPQAFLREVLEHAHAGADGGATDDAALVERAGGHVRVVDGDPLAFKVTTAADLAAAERALAP</sequence>
<gene>
    <name evidence="7" type="primary">ispD</name>
    <name evidence="8" type="ORF">HJG52_12890</name>
</gene>
<dbReference type="InterPro" id="IPR018294">
    <property type="entry name" value="ISPD_synthase_CS"/>
</dbReference>
<evidence type="ECO:0000256" key="3">
    <source>
        <dbReference type="ARBA" id="ARBA00009789"/>
    </source>
</evidence>
<dbReference type="InterPro" id="IPR001228">
    <property type="entry name" value="IspD"/>
</dbReference>
<dbReference type="GO" id="GO:0019288">
    <property type="term" value="P:isopentenyl diphosphate biosynthetic process, methylerythritol 4-phosphate pathway"/>
    <property type="evidence" value="ECO:0007669"/>
    <property type="project" value="UniProtKB-UniRule"/>
</dbReference>
<dbReference type="SUPFAM" id="SSF53448">
    <property type="entry name" value="Nucleotide-diphospho-sugar transferases"/>
    <property type="match status" value="1"/>
</dbReference>
<proteinExistence type="inferred from homology"/>
<dbReference type="AlphaFoldDB" id="A0A849HI67"/>
<dbReference type="EMBL" id="JABEPQ010000002">
    <property type="protein sequence ID" value="NNM46899.1"/>
    <property type="molecule type" value="Genomic_DNA"/>
</dbReference>
<feature type="site" description="Transition state stabilizer" evidence="7">
    <location>
        <position position="22"/>
    </location>
</feature>
<evidence type="ECO:0000256" key="7">
    <source>
        <dbReference type="HAMAP-Rule" id="MF_00108"/>
    </source>
</evidence>
<feature type="site" description="Positions MEP for the nucleophilic attack" evidence="7">
    <location>
        <position position="155"/>
    </location>
</feature>
<evidence type="ECO:0000256" key="2">
    <source>
        <dbReference type="ARBA" id="ARBA00004787"/>
    </source>
</evidence>
<keyword evidence="5 7" id="KW-0548">Nucleotidyltransferase</keyword>
<organism evidence="8 9">
    <name type="scientific">Knoellia koreensis</name>
    <dbReference type="NCBI Taxonomy" id="2730921"/>
    <lineage>
        <taxon>Bacteria</taxon>
        <taxon>Bacillati</taxon>
        <taxon>Actinomycetota</taxon>
        <taxon>Actinomycetes</taxon>
        <taxon>Micrococcales</taxon>
        <taxon>Intrasporangiaceae</taxon>
        <taxon>Knoellia</taxon>
    </lineage>
</organism>
<dbReference type="HAMAP" id="MF_00108">
    <property type="entry name" value="IspD"/>
    <property type="match status" value="1"/>
</dbReference>
<evidence type="ECO:0000313" key="9">
    <source>
        <dbReference type="Proteomes" id="UP000588586"/>
    </source>
</evidence>
<comment type="pathway">
    <text evidence="2 7">Isoprenoid biosynthesis; isopentenyl diphosphate biosynthesis via DXP pathway; isopentenyl diphosphate from 1-deoxy-D-xylulose 5-phosphate: step 2/6.</text>
</comment>
<dbReference type="PANTHER" id="PTHR32125:SF4">
    <property type="entry name" value="2-C-METHYL-D-ERYTHRITOL 4-PHOSPHATE CYTIDYLYLTRANSFERASE, CHLOROPLASTIC"/>
    <property type="match status" value="1"/>
</dbReference>
<dbReference type="GO" id="GO:0050518">
    <property type="term" value="F:2-C-methyl-D-erythritol 4-phosphate cytidylyltransferase activity"/>
    <property type="evidence" value="ECO:0007669"/>
    <property type="project" value="UniProtKB-UniRule"/>
</dbReference>
<evidence type="ECO:0000313" key="8">
    <source>
        <dbReference type="EMBL" id="NNM46899.1"/>
    </source>
</evidence>
<reference evidence="8 9" key="1">
    <citation type="submission" date="2020-04" db="EMBL/GenBank/DDBJ databases">
        <title>Knoellia sp. isolate from air conditioner.</title>
        <authorList>
            <person name="Chea S."/>
            <person name="Kim D.-U."/>
        </authorList>
    </citation>
    <scope>NUCLEOTIDE SEQUENCE [LARGE SCALE GENOMIC DNA]</scope>
    <source>
        <strain evidence="8 9">DB2414S</strain>
    </source>
</reference>
<name>A0A849HI67_9MICO</name>
<dbReference type="Gene3D" id="3.90.550.10">
    <property type="entry name" value="Spore Coat Polysaccharide Biosynthesis Protein SpsA, Chain A"/>
    <property type="match status" value="1"/>
</dbReference>
<dbReference type="PANTHER" id="PTHR32125">
    <property type="entry name" value="2-C-METHYL-D-ERYTHRITOL 4-PHOSPHATE CYTIDYLYLTRANSFERASE, CHLOROPLASTIC"/>
    <property type="match status" value="1"/>
</dbReference>
<keyword evidence="4 7" id="KW-0808">Transferase</keyword>
<evidence type="ECO:0000256" key="5">
    <source>
        <dbReference type="ARBA" id="ARBA00022695"/>
    </source>
</evidence>
<dbReference type="InterPro" id="IPR050088">
    <property type="entry name" value="IspD/TarI_cytidylyltransf_bact"/>
</dbReference>
<feature type="site" description="Transition state stabilizer" evidence="7">
    <location>
        <position position="15"/>
    </location>
</feature>
<evidence type="ECO:0000256" key="1">
    <source>
        <dbReference type="ARBA" id="ARBA00001282"/>
    </source>
</evidence>
<keyword evidence="9" id="KW-1185">Reference proteome</keyword>